<sequence length="232" mass="26681">MIYILHGDDVFASYNKLQNILKSYPEFEKVRLSADKNSQEDYYLSVFAKDLLSEKKVIILENFLTAKKISFGQMEKIPKDIPVFFWEKSAINTGTFKKNPSLAIEEFKPAPTLFYFLDSISNNSKRSIDFLNKLGSSSQGLIWHLTARILLLMLVKLNVKKDMASRVTGRQIADWQWQRLSAQAKMLSVTTLFKLYDALLKLDFMIKSGTSNLDENTLISLLLLKYLKSSQK</sequence>
<protein>
    <recommendedName>
        <fullName evidence="3">DNA polymerase III delta N-terminal domain-containing protein</fullName>
    </recommendedName>
</protein>
<comment type="caution">
    <text evidence="1">The sequence shown here is derived from an EMBL/GenBank/DDBJ whole genome shotgun (WGS) entry which is preliminary data.</text>
</comment>
<organism evidence="1 2">
    <name type="scientific">Candidatus Curtissbacteria bacterium RIFCSPLOWO2_01_FULL_41_18</name>
    <dbReference type="NCBI Taxonomy" id="1797727"/>
    <lineage>
        <taxon>Bacteria</taxon>
        <taxon>Candidatus Curtissiibacteriota</taxon>
    </lineage>
</organism>
<proteinExistence type="predicted"/>
<dbReference type="Gene3D" id="1.20.272.10">
    <property type="match status" value="1"/>
</dbReference>
<gene>
    <name evidence="1" type="ORF">A3B51_03650</name>
</gene>
<dbReference type="AlphaFoldDB" id="A0A1F5HKC1"/>
<accession>A0A1F5HKC1</accession>
<dbReference type="EMBL" id="MFBQ01000028">
    <property type="protein sequence ID" value="OGE04514.1"/>
    <property type="molecule type" value="Genomic_DNA"/>
</dbReference>
<reference evidence="1 2" key="1">
    <citation type="journal article" date="2016" name="Nat. Commun.">
        <title>Thousands of microbial genomes shed light on interconnected biogeochemical processes in an aquifer system.</title>
        <authorList>
            <person name="Anantharaman K."/>
            <person name="Brown C.T."/>
            <person name="Hug L.A."/>
            <person name="Sharon I."/>
            <person name="Castelle C.J."/>
            <person name="Probst A.J."/>
            <person name="Thomas B.C."/>
            <person name="Singh A."/>
            <person name="Wilkins M.J."/>
            <person name="Karaoz U."/>
            <person name="Brodie E.L."/>
            <person name="Williams K.H."/>
            <person name="Hubbard S.S."/>
            <person name="Banfield J.F."/>
        </authorList>
    </citation>
    <scope>NUCLEOTIDE SEQUENCE [LARGE SCALE GENOMIC DNA]</scope>
</reference>
<evidence type="ECO:0000313" key="1">
    <source>
        <dbReference type="EMBL" id="OGE04514.1"/>
    </source>
</evidence>
<dbReference type="GO" id="GO:0003677">
    <property type="term" value="F:DNA binding"/>
    <property type="evidence" value="ECO:0007669"/>
    <property type="project" value="InterPro"/>
</dbReference>
<dbReference type="Proteomes" id="UP000176780">
    <property type="component" value="Unassembled WGS sequence"/>
</dbReference>
<evidence type="ECO:0000313" key="2">
    <source>
        <dbReference type="Proteomes" id="UP000176780"/>
    </source>
</evidence>
<dbReference type="GO" id="GO:0006260">
    <property type="term" value="P:DNA replication"/>
    <property type="evidence" value="ECO:0007669"/>
    <property type="project" value="InterPro"/>
</dbReference>
<dbReference type="SUPFAM" id="SSF48019">
    <property type="entry name" value="post-AAA+ oligomerization domain-like"/>
    <property type="match status" value="1"/>
</dbReference>
<dbReference type="STRING" id="1797727.A3B51_03650"/>
<evidence type="ECO:0008006" key="3">
    <source>
        <dbReference type="Google" id="ProtNLM"/>
    </source>
</evidence>
<name>A0A1F5HKC1_9BACT</name>
<dbReference type="InterPro" id="IPR008921">
    <property type="entry name" value="DNA_pol3_clamp-load_cplx_C"/>
</dbReference>